<evidence type="ECO:0000256" key="1">
    <source>
        <dbReference type="ARBA" id="ARBA00022679"/>
    </source>
</evidence>
<dbReference type="CDD" id="cd04301">
    <property type="entry name" value="NAT_SF"/>
    <property type="match status" value="1"/>
</dbReference>
<dbReference type="GO" id="GO:0016747">
    <property type="term" value="F:acyltransferase activity, transferring groups other than amino-acyl groups"/>
    <property type="evidence" value="ECO:0007669"/>
    <property type="project" value="InterPro"/>
</dbReference>
<evidence type="ECO:0000256" key="2">
    <source>
        <dbReference type="ARBA" id="ARBA00023315"/>
    </source>
</evidence>
<dbReference type="InterPro" id="IPR016181">
    <property type="entry name" value="Acyl_CoA_acyltransferase"/>
</dbReference>
<dbReference type="EMBL" id="RBIN01000007">
    <property type="protein sequence ID" value="RKQ97176.1"/>
    <property type="molecule type" value="Genomic_DNA"/>
</dbReference>
<keyword evidence="4" id="KW-0689">Ribosomal protein</keyword>
<dbReference type="OrthoDB" id="27442at2"/>
<dbReference type="Gene3D" id="3.40.630.30">
    <property type="match status" value="1"/>
</dbReference>
<keyword evidence="2" id="KW-0012">Acyltransferase</keyword>
<dbReference type="AlphaFoldDB" id="A0A420WUQ2"/>
<dbReference type="Proteomes" id="UP000281975">
    <property type="component" value="Unassembled WGS sequence"/>
</dbReference>
<dbReference type="PROSITE" id="PS51186">
    <property type="entry name" value="GNAT"/>
    <property type="match status" value="1"/>
</dbReference>
<feature type="domain" description="N-acetyltransferase" evidence="3">
    <location>
        <begin position="3"/>
        <end position="150"/>
    </location>
</feature>
<protein>
    <submittedName>
        <fullName evidence="4">Ribosomal protein S18 acetylase RimI-like enzyme</fullName>
    </submittedName>
</protein>
<dbReference type="Pfam" id="PF00583">
    <property type="entry name" value="Acetyltransf_1"/>
    <property type="match status" value="1"/>
</dbReference>
<evidence type="ECO:0000313" key="5">
    <source>
        <dbReference type="Proteomes" id="UP000281975"/>
    </source>
</evidence>
<dbReference type="RefSeq" id="WP_121173507.1">
    <property type="nucleotide sequence ID" value="NZ_RBIN01000007.1"/>
</dbReference>
<dbReference type="PANTHER" id="PTHR43877">
    <property type="entry name" value="AMINOALKYLPHOSPHONATE N-ACETYLTRANSFERASE-RELATED-RELATED"/>
    <property type="match status" value="1"/>
</dbReference>
<comment type="caution">
    <text evidence="4">The sequence shown here is derived from an EMBL/GenBank/DDBJ whole genome shotgun (WGS) entry which is preliminary data.</text>
</comment>
<evidence type="ECO:0000259" key="3">
    <source>
        <dbReference type="PROSITE" id="PS51186"/>
    </source>
</evidence>
<keyword evidence="4" id="KW-0687">Ribonucleoprotein</keyword>
<sequence>MTLLIRSAGSGDLQALLALERACFEQDGFNRRQLVYLLTRANARTLVMLDPEARPCGYGTLLFRRNSRRVRLYSFCIHPGQRGSGNGRHLLKALEALARQAGGEQLQLEVRADNRAAIALYRRMGYRPLGWLDGYYEDGCGGWKMSRSLSEPEKAPAWQPVADDAAVSS</sequence>
<keyword evidence="5" id="KW-1185">Reference proteome</keyword>
<dbReference type="SUPFAM" id="SSF55729">
    <property type="entry name" value="Acyl-CoA N-acyltransferases (Nat)"/>
    <property type="match status" value="1"/>
</dbReference>
<gene>
    <name evidence="4" type="ORF">C7446_2598</name>
</gene>
<organism evidence="4 5">
    <name type="scientific">Kushneria sinocarnis</name>
    <dbReference type="NCBI Taxonomy" id="595502"/>
    <lineage>
        <taxon>Bacteria</taxon>
        <taxon>Pseudomonadati</taxon>
        <taxon>Pseudomonadota</taxon>
        <taxon>Gammaproteobacteria</taxon>
        <taxon>Oceanospirillales</taxon>
        <taxon>Halomonadaceae</taxon>
        <taxon>Kushneria</taxon>
    </lineage>
</organism>
<reference evidence="4 5" key="1">
    <citation type="submission" date="2018-10" db="EMBL/GenBank/DDBJ databases">
        <title>Genomic Encyclopedia of Type Strains, Phase IV (KMG-IV): sequencing the most valuable type-strain genomes for metagenomic binning, comparative biology and taxonomic classification.</title>
        <authorList>
            <person name="Goeker M."/>
        </authorList>
    </citation>
    <scope>NUCLEOTIDE SEQUENCE [LARGE SCALE GENOMIC DNA]</scope>
    <source>
        <strain evidence="4 5">DSM 23229</strain>
    </source>
</reference>
<evidence type="ECO:0000313" key="4">
    <source>
        <dbReference type="EMBL" id="RKQ97176.1"/>
    </source>
</evidence>
<accession>A0A420WUQ2</accession>
<dbReference type="InterPro" id="IPR000182">
    <property type="entry name" value="GNAT_dom"/>
</dbReference>
<keyword evidence="1" id="KW-0808">Transferase</keyword>
<dbReference type="PANTHER" id="PTHR43877:SF2">
    <property type="entry name" value="AMINOALKYLPHOSPHONATE N-ACETYLTRANSFERASE-RELATED"/>
    <property type="match status" value="1"/>
</dbReference>
<dbReference type="InterPro" id="IPR050832">
    <property type="entry name" value="Bact_Acetyltransf"/>
</dbReference>
<name>A0A420WUQ2_9GAMM</name>
<proteinExistence type="predicted"/>
<dbReference type="GO" id="GO:0005840">
    <property type="term" value="C:ribosome"/>
    <property type="evidence" value="ECO:0007669"/>
    <property type="project" value="UniProtKB-KW"/>
</dbReference>